<keyword evidence="3" id="KW-0813">Transport</keyword>
<keyword evidence="8" id="KW-0472">Membrane</keyword>
<keyword evidence="6" id="KW-0067">ATP-binding</keyword>
<evidence type="ECO:0000256" key="2">
    <source>
        <dbReference type="ARBA" id="ARBA00005814"/>
    </source>
</evidence>
<dbReference type="Gene3D" id="3.40.50.300">
    <property type="entry name" value="P-loop containing nucleotide triphosphate hydrolases"/>
    <property type="match status" value="1"/>
</dbReference>
<dbReference type="Proteomes" id="UP000801492">
    <property type="component" value="Unassembled WGS sequence"/>
</dbReference>
<dbReference type="OrthoDB" id="66620at2759"/>
<evidence type="ECO:0000259" key="9">
    <source>
        <dbReference type="PROSITE" id="PS50893"/>
    </source>
</evidence>
<evidence type="ECO:0000256" key="1">
    <source>
        <dbReference type="ARBA" id="ARBA00004141"/>
    </source>
</evidence>
<comment type="similarity">
    <text evidence="2">Belongs to the ABC transporter superfamily. ABCG family. Eye pigment precursor importer (TC 3.A.1.204) subfamily.</text>
</comment>
<dbReference type="GO" id="GO:0005524">
    <property type="term" value="F:ATP binding"/>
    <property type="evidence" value="ECO:0007669"/>
    <property type="project" value="UniProtKB-KW"/>
</dbReference>
<sequence length="243" mass="26920">MFYSNELTAILGASGSGKTTLLNILAGYTSSGVSGSIRINGMPRNMQTFHKLTAYIMQDDLLQPYLNVEELLTIAAKLKLGDRASLQEKSAAVNEIIKLLGLEKCLETRTEYLSGGEKRRVTIALEMVSNPPVIFLDEPTSGLDTVSAKQCINILEKLKGQGKTVICTIHQPSAFMLQQFNQVYFLHDGMCVYNGSTSNLIPFMSSLGYECPVTYNPADYSKCVTFTRISIRHVRCIDDIVNW</sequence>
<dbReference type="PROSITE" id="PS50893">
    <property type="entry name" value="ABC_TRANSPORTER_2"/>
    <property type="match status" value="1"/>
</dbReference>
<keyword evidence="5" id="KW-0547">Nucleotide-binding</keyword>
<name>A0A8K0CZK4_IGNLU</name>
<dbReference type="InterPro" id="IPR003593">
    <property type="entry name" value="AAA+_ATPase"/>
</dbReference>
<proteinExistence type="inferred from homology"/>
<comment type="subcellular location">
    <subcellularLocation>
        <location evidence="1">Membrane</location>
        <topology evidence="1">Multi-pass membrane protein</topology>
    </subcellularLocation>
</comment>
<dbReference type="EMBL" id="VTPC01007128">
    <property type="protein sequence ID" value="KAF2894326.1"/>
    <property type="molecule type" value="Genomic_DNA"/>
</dbReference>
<comment type="caution">
    <text evidence="10">The sequence shown here is derived from an EMBL/GenBank/DDBJ whole genome shotgun (WGS) entry which is preliminary data.</text>
</comment>
<accession>A0A8K0CZK4</accession>
<protein>
    <recommendedName>
        <fullName evidence="9">ABC transporter domain-containing protein</fullName>
    </recommendedName>
</protein>
<reference evidence="10" key="1">
    <citation type="submission" date="2019-08" db="EMBL/GenBank/DDBJ databases">
        <title>The genome of the North American firefly Photinus pyralis.</title>
        <authorList>
            <consortium name="Photinus pyralis genome working group"/>
            <person name="Fallon T.R."/>
            <person name="Sander Lower S.E."/>
            <person name="Weng J.-K."/>
        </authorList>
    </citation>
    <scope>NUCLEOTIDE SEQUENCE</scope>
    <source>
        <strain evidence="10">TRF0915ILg1</strain>
        <tissue evidence="10">Whole body</tissue>
    </source>
</reference>
<organism evidence="10 11">
    <name type="scientific">Ignelater luminosus</name>
    <name type="common">Cucubano</name>
    <name type="synonym">Pyrophorus luminosus</name>
    <dbReference type="NCBI Taxonomy" id="2038154"/>
    <lineage>
        <taxon>Eukaryota</taxon>
        <taxon>Metazoa</taxon>
        <taxon>Ecdysozoa</taxon>
        <taxon>Arthropoda</taxon>
        <taxon>Hexapoda</taxon>
        <taxon>Insecta</taxon>
        <taxon>Pterygota</taxon>
        <taxon>Neoptera</taxon>
        <taxon>Endopterygota</taxon>
        <taxon>Coleoptera</taxon>
        <taxon>Polyphaga</taxon>
        <taxon>Elateriformia</taxon>
        <taxon>Elateroidea</taxon>
        <taxon>Elateridae</taxon>
        <taxon>Agrypninae</taxon>
        <taxon>Pyrophorini</taxon>
        <taxon>Ignelater</taxon>
    </lineage>
</organism>
<dbReference type="PANTHER" id="PTHR48041">
    <property type="entry name" value="ABC TRANSPORTER G FAMILY MEMBER 28"/>
    <property type="match status" value="1"/>
</dbReference>
<keyword evidence="4" id="KW-0812">Transmembrane</keyword>
<evidence type="ECO:0000313" key="11">
    <source>
        <dbReference type="Proteomes" id="UP000801492"/>
    </source>
</evidence>
<dbReference type="InterPro" id="IPR050352">
    <property type="entry name" value="ABCG_transporters"/>
</dbReference>
<dbReference type="FunFam" id="3.40.50.300:FF:001077">
    <property type="entry name" value="Uncharacterized protein, isoform A"/>
    <property type="match status" value="1"/>
</dbReference>
<evidence type="ECO:0000313" key="10">
    <source>
        <dbReference type="EMBL" id="KAF2894326.1"/>
    </source>
</evidence>
<evidence type="ECO:0000256" key="7">
    <source>
        <dbReference type="ARBA" id="ARBA00022989"/>
    </source>
</evidence>
<dbReference type="PROSITE" id="PS00211">
    <property type="entry name" value="ABC_TRANSPORTER_1"/>
    <property type="match status" value="1"/>
</dbReference>
<dbReference type="InterPro" id="IPR017871">
    <property type="entry name" value="ABC_transporter-like_CS"/>
</dbReference>
<evidence type="ECO:0000256" key="8">
    <source>
        <dbReference type="ARBA" id="ARBA00023136"/>
    </source>
</evidence>
<keyword evidence="7" id="KW-1133">Transmembrane helix</keyword>
<dbReference type="SUPFAM" id="SSF52540">
    <property type="entry name" value="P-loop containing nucleoside triphosphate hydrolases"/>
    <property type="match status" value="1"/>
</dbReference>
<dbReference type="InterPro" id="IPR003439">
    <property type="entry name" value="ABC_transporter-like_ATP-bd"/>
</dbReference>
<dbReference type="SMART" id="SM00382">
    <property type="entry name" value="AAA"/>
    <property type="match status" value="1"/>
</dbReference>
<dbReference type="AlphaFoldDB" id="A0A8K0CZK4"/>
<evidence type="ECO:0000256" key="6">
    <source>
        <dbReference type="ARBA" id="ARBA00022840"/>
    </source>
</evidence>
<evidence type="ECO:0000256" key="5">
    <source>
        <dbReference type="ARBA" id="ARBA00022741"/>
    </source>
</evidence>
<dbReference type="GO" id="GO:0016887">
    <property type="term" value="F:ATP hydrolysis activity"/>
    <property type="evidence" value="ECO:0007669"/>
    <property type="project" value="InterPro"/>
</dbReference>
<evidence type="ECO:0000256" key="4">
    <source>
        <dbReference type="ARBA" id="ARBA00022692"/>
    </source>
</evidence>
<gene>
    <name evidence="10" type="ORF">ILUMI_11849</name>
</gene>
<dbReference type="GO" id="GO:0042626">
    <property type="term" value="F:ATPase-coupled transmembrane transporter activity"/>
    <property type="evidence" value="ECO:0007669"/>
    <property type="project" value="TreeGrafter"/>
</dbReference>
<dbReference type="Pfam" id="PF00005">
    <property type="entry name" value="ABC_tran"/>
    <property type="match status" value="1"/>
</dbReference>
<keyword evidence="11" id="KW-1185">Reference proteome</keyword>
<dbReference type="GO" id="GO:0005886">
    <property type="term" value="C:plasma membrane"/>
    <property type="evidence" value="ECO:0007669"/>
    <property type="project" value="TreeGrafter"/>
</dbReference>
<dbReference type="PANTHER" id="PTHR48041:SF105">
    <property type="entry name" value="FI02074P"/>
    <property type="match status" value="1"/>
</dbReference>
<dbReference type="InterPro" id="IPR027417">
    <property type="entry name" value="P-loop_NTPase"/>
</dbReference>
<feature type="domain" description="ABC transporter" evidence="9">
    <location>
        <begin position="1"/>
        <end position="213"/>
    </location>
</feature>
<evidence type="ECO:0000256" key="3">
    <source>
        <dbReference type="ARBA" id="ARBA00022448"/>
    </source>
</evidence>